<comment type="caution">
    <text evidence="1">The sequence shown here is derived from an EMBL/GenBank/DDBJ whole genome shotgun (WGS) entry which is preliminary data.</text>
</comment>
<dbReference type="Gene3D" id="3.40.50.1240">
    <property type="entry name" value="Phosphoglycerate mutase-like"/>
    <property type="match status" value="1"/>
</dbReference>
<dbReference type="SMART" id="SM00855">
    <property type="entry name" value="PGAM"/>
    <property type="match status" value="1"/>
</dbReference>
<proteinExistence type="predicted"/>
<dbReference type="GO" id="GO:0016787">
    <property type="term" value="F:hydrolase activity"/>
    <property type="evidence" value="ECO:0007669"/>
    <property type="project" value="UniProtKB-KW"/>
</dbReference>
<dbReference type="Proteomes" id="UP000575898">
    <property type="component" value="Unassembled WGS sequence"/>
</dbReference>
<keyword evidence="2" id="KW-1185">Reference proteome</keyword>
<dbReference type="EMBL" id="JACHHY010000002">
    <property type="protein sequence ID" value="MBB5017070.1"/>
    <property type="molecule type" value="Genomic_DNA"/>
</dbReference>
<keyword evidence="1" id="KW-0378">Hydrolase</keyword>
<dbReference type="InterPro" id="IPR029033">
    <property type="entry name" value="His_PPase_superfam"/>
</dbReference>
<dbReference type="SUPFAM" id="SSF53254">
    <property type="entry name" value="Phosphoglycerate mutase-like"/>
    <property type="match status" value="1"/>
</dbReference>
<dbReference type="EC" id="3.1.3.-" evidence="1"/>
<dbReference type="InterPro" id="IPR013078">
    <property type="entry name" value="His_Pase_superF_clade-1"/>
</dbReference>
<dbReference type="Pfam" id="PF00300">
    <property type="entry name" value="His_Phos_1"/>
    <property type="match status" value="1"/>
</dbReference>
<dbReference type="RefSeq" id="WP_184034326.1">
    <property type="nucleotide sequence ID" value="NZ_JACHHY010000002.1"/>
</dbReference>
<sequence length="152" mass="16929">MDLILWRHADAEERTNGDDLQRLLTPKGVKQAEKMAAWLRERLPDDHIVLTSQAARAQLTARALTSHYKVLPELNPDSGFANLLTAADWPDGRQAVVIVGHQPTLGEVASFLLAGDASCWSIRKGAVWWISHRIRDQADQTVLKVAMSPEML</sequence>
<dbReference type="CDD" id="cd07040">
    <property type="entry name" value="HP"/>
    <property type="match status" value="1"/>
</dbReference>
<accession>A0A840MF96</accession>
<dbReference type="AlphaFoldDB" id="A0A840MF96"/>
<gene>
    <name evidence="1" type="ORF">HNQ59_000332</name>
</gene>
<evidence type="ECO:0000313" key="1">
    <source>
        <dbReference type="EMBL" id="MBB5017070.1"/>
    </source>
</evidence>
<evidence type="ECO:0000313" key="2">
    <source>
        <dbReference type="Proteomes" id="UP000575898"/>
    </source>
</evidence>
<name>A0A840MF96_9PROT</name>
<organism evidence="1 2">
    <name type="scientific">Chitinivorax tropicus</name>
    <dbReference type="NCBI Taxonomy" id="714531"/>
    <lineage>
        <taxon>Bacteria</taxon>
        <taxon>Pseudomonadati</taxon>
        <taxon>Pseudomonadota</taxon>
        <taxon>Betaproteobacteria</taxon>
        <taxon>Chitinivorax</taxon>
    </lineage>
</organism>
<protein>
    <submittedName>
        <fullName evidence="1">Phosphohistidine phosphatase</fullName>
        <ecNumber evidence="1">3.1.3.-</ecNumber>
    </submittedName>
</protein>
<reference evidence="1 2" key="1">
    <citation type="submission" date="2020-08" db="EMBL/GenBank/DDBJ databases">
        <title>Genomic Encyclopedia of Type Strains, Phase IV (KMG-IV): sequencing the most valuable type-strain genomes for metagenomic binning, comparative biology and taxonomic classification.</title>
        <authorList>
            <person name="Goeker M."/>
        </authorList>
    </citation>
    <scope>NUCLEOTIDE SEQUENCE [LARGE SCALE GENOMIC DNA]</scope>
    <source>
        <strain evidence="1 2">DSM 27165</strain>
    </source>
</reference>